<comment type="caution">
    <text evidence="2">The sequence shown here is derived from an EMBL/GenBank/DDBJ whole genome shotgun (WGS) entry which is preliminary data.</text>
</comment>
<keyword evidence="3" id="KW-1185">Reference proteome</keyword>
<evidence type="ECO:0000313" key="3">
    <source>
        <dbReference type="Proteomes" id="UP001197247"/>
    </source>
</evidence>
<dbReference type="Gene3D" id="3.40.710.10">
    <property type="entry name" value="DD-peptidase/beta-lactamase superfamily"/>
    <property type="match status" value="1"/>
</dbReference>
<dbReference type="Proteomes" id="UP001197247">
    <property type="component" value="Unassembled WGS sequence"/>
</dbReference>
<dbReference type="SUPFAM" id="SSF56601">
    <property type="entry name" value="beta-lactamase/transpeptidase-like"/>
    <property type="match status" value="1"/>
</dbReference>
<name>A0ABS5TDG6_9ACTN</name>
<feature type="domain" description="Beta-lactamase-related" evidence="1">
    <location>
        <begin position="41"/>
        <end position="307"/>
    </location>
</feature>
<reference evidence="2 3" key="1">
    <citation type="submission" date="2021-05" db="EMBL/GenBank/DDBJ databases">
        <title>Kineosporia and Streptomyces sp. nov. two new marine actinobacteria isolated from Coral.</title>
        <authorList>
            <person name="Buangrab K."/>
            <person name="Sutthacheep M."/>
            <person name="Yeemin T."/>
            <person name="Harunari E."/>
            <person name="Igarashi Y."/>
            <person name="Kanchanasin P."/>
            <person name="Tanasupawat S."/>
            <person name="Phongsopitanun W."/>
        </authorList>
    </citation>
    <scope>NUCLEOTIDE SEQUENCE [LARGE SCALE GENOMIC DNA]</scope>
    <source>
        <strain evidence="2 3">J2-2</strain>
    </source>
</reference>
<dbReference type="RefSeq" id="WP_214155414.1">
    <property type="nucleotide sequence ID" value="NZ_JAHBAY010000003.1"/>
</dbReference>
<dbReference type="InterPro" id="IPR001466">
    <property type="entry name" value="Beta-lactam-related"/>
</dbReference>
<sequence>MTTAQSVPLPRSTPSQKGVDAAGISAFIDSVAERSGVELHSLMVLKSDSVVAEGWWAPYTAQRPGLVYSISKTFTATALAFAVAEGLVDLDATVLSYFPELDADVTDRRAREMKIRHVAAMASGHLEETLGAAELDETGNIIRGFLRIPPDEEPGSVFAYNQPCTLALSLIIQRTSGSGLLDYLRPRLFEPLGVHEPMGWLKDGEDREIGYSGFFTTTETLAKLGLLYLNGGVWQGRQVLPEGWAELASQVHVATPDEEKPDSARGYGFQLWRSRHGFRADGAFGQFVLVLPEQDAVVAITSQSPDTQSLLDAVWEHLVPALQKSGTVDDDEALAARLAGLSLPLVTERGEATFAEGRFEPVDVAQVSSIYAGTGASEARDVTELDIRPGGPTGWELVIGDGGVDVIASLAPAGWVTTGVVATQTTPARDGREGLRIDIVFLETPHGLVLELDTVGMKYGAVWETDPLHPLPLAELRRP</sequence>
<keyword evidence="2" id="KW-0378">Hydrolase</keyword>
<proteinExistence type="predicted"/>
<dbReference type="GO" id="GO:0016787">
    <property type="term" value="F:hydrolase activity"/>
    <property type="evidence" value="ECO:0007669"/>
    <property type="project" value="UniProtKB-KW"/>
</dbReference>
<evidence type="ECO:0000313" key="2">
    <source>
        <dbReference type="EMBL" id="MBT0769127.1"/>
    </source>
</evidence>
<dbReference type="InterPro" id="IPR012338">
    <property type="entry name" value="Beta-lactam/transpept-like"/>
</dbReference>
<dbReference type="PANTHER" id="PTHR43283">
    <property type="entry name" value="BETA-LACTAMASE-RELATED"/>
    <property type="match status" value="1"/>
</dbReference>
<gene>
    <name evidence="2" type="ORF">KIH74_09370</name>
</gene>
<protein>
    <submittedName>
        <fullName evidence="2">Serine hydrolase</fullName>
    </submittedName>
</protein>
<evidence type="ECO:0000259" key="1">
    <source>
        <dbReference type="Pfam" id="PF00144"/>
    </source>
</evidence>
<accession>A0ABS5TDG6</accession>
<dbReference type="Pfam" id="PF00144">
    <property type="entry name" value="Beta-lactamase"/>
    <property type="match status" value="1"/>
</dbReference>
<organism evidence="2 3">
    <name type="scientific">Kineosporia corallincola</name>
    <dbReference type="NCBI Taxonomy" id="2835133"/>
    <lineage>
        <taxon>Bacteria</taxon>
        <taxon>Bacillati</taxon>
        <taxon>Actinomycetota</taxon>
        <taxon>Actinomycetes</taxon>
        <taxon>Kineosporiales</taxon>
        <taxon>Kineosporiaceae</taxon>
        <taxon>Kineosporia</taxon>
    </lineage>
</organism>
<dbReference type="InterPro" id="IPR050789">
    <property type="entry name" value="Diverse_Enzym_Activities"/>
</dbReference>
<dbReference type="EMBL" id="JAHBAY010000003">
    <property type="protein sequence ID" value="MBT0769127.1"/>
    <property type="molecule type" value="Genomic_DNA"/>
</dbReference>
<dbReference type="PANTHER" id="PTHR43283:SF7">
    <property type="entry name" value="BETA-LACTAMASE-RELATED DOMAIN-CONTAINING PROTEIN"/>
    <property type="match status" value="1"/>
</dbReference>